<dbReference type="Proteomes" id="UP000263098">
    <property type="component" value="Unassembled WGS sequence"/>
</dbReference>
<dbReference type="InterPro" id="IPR027417">
    <property type="entry name" value="P-loop_NTPase"/>
</dbReference>
<dbReference type="PANTHER" id="PTHR42781:SF4">
    <property type="entry name" value="SPERMIDINE_PUTRESCINE IMPORT ATP-BINDING PROTEIN POTA"/>
    <property type="match status" value="1"/>
</dbReference>
<protein>
    <submittedName>
        <fullName evidence="5">Molybdenum ABC transporter ATP-binding protein</fullName>
    </submittedName>
</protein>
<evidence type="ECO:0000313" key="5">
    <source>
        <dbReference type="EMBL" id="HCK23781.1"/>
    </source>
</evidence>
<dbReference type="InterPro" id="IPR003593">
    <property type="entry name" value="AAA+_ATPase"/>
</dbReference>
<dbReference type="InterPro" id="IPR017871">
    <property type="entry name" value="ABC_transporter-like_CS"/>
</dbReference>
<accession>A0A3D2SEK4</accession>
<organism evidence="5 6">
    <name type="scientific">Bacteroides graminisolvens</name>
    <dbReference type="NCBI Taxonomy" id="477666"/>
    <lineage>
        <taxon>Bacteria</taxon>
        <taxon>Pseudomonadati</taxon>
        <taxon>Bacteroidota</taxon>
        <taxon>Bacteroidia</taxon>
        <taxon>Bacteroidales</taxon>
        <taxon>Bacteroidaceae</taxon>
        <taxon>Bacteroides</taxon>
    </lineage>
</organism>
<dbReference type="Gene3D" id="3.40.50.300">
    <property type="entry name" value="P-loop containing nucleotide triphosphate hydrolases"/>
    <property type="match status" value="1"/>
</dbReference>
<keyword evidence="3 5" id="KW-0067">ATP-binding</keyword>
<keyword evidence="1" id="KW-0813">Transport</keyword>
<comment type="caution">
    <text evidence="5">The sequence shown here is derived from an EMBL/GenBank/DDBJ whole genome shotgun (WGS) entry which is preliminary data.</text>
</comment>
<sequence length="214" mass="23704">MTTTEGKNMLNIRREISGGDFICLVGHSGSGKTTLLRILSGLLTPDEGVIRVGGKTWFDSTARINLKPQQRSIAYMFQDLALFPNMTVAQNIGYAQRAHNPTHINELLDIFGMKGLATQKPGKLSGGQKQRVALARALASSPQILLLDEPLSSIDQEMREALQSEILKAHEYLNSTSIMVTHDLPEARRMANEIIKIKNGLIVETDETDHTRIR</sequence>
<dbReference type="InterPro" id="IPR050093">
    <property type="entry name" value="ABC_SmlMolc_Importer"/>
</dbReference>
<evidence type="ECO:0000256" key="2">
    <source>
        <dbReference type="ARBA" id="ARBA00022741"/>
    </source>
</evidence>
<keyword evidence="2" id="KW-0547">Nucleotide-binding</keyword>
<dbReference type="PANTHER" id="PTHR42781">
    <property type="entry name" value="SPERMIDINE/PUTRESCINE IMPORT ATP-BINDING PROTEIN POTA"/>
    <property type="match status" value="1"/>
</dbReference>
<dbReference type="GO" id="GO:0005524">
    <property type="term" value="F:ATP binding"/>
    <property type="evidence" value="ECO:0007669"/>
    <property type="project" value="UniProtKB-KW"/>
</dbReference>
<dbReference type="EMBL" id="DPVG01000115">
    <property type="protein sequence ID" value="HCK23781.1"/>
    <property type="molecule type" value="Genomic_DNA"/>
</dbReference>
<evidence type="ECO:0000256" key="3">
    <source>
        <dbReference type="ARBA" id="ARBA00022840"/>
    </source>
</evidence>
<dbReference type="GO" id="GO:0016887">
    <property type="term" value="F:ATP hydrolysis activity"/>
    <property type="evidence" value="ECO:0007669"/>
    <property type="project" value="InterPro"/>
</dbReference>
<reference evidence="5 6" key="1">
    <citation type="journal article" date="2018" name="Nat. Biotechnol.">
        <title>A standardized bacterial taxonomy based on genome phylogeny substantially revises the tree of life.</title>
        <authorList>
            <person name="Parks D.H."/>
            <person name="Chuvochina M."/>
            <person name="Waite D.W."/>
            <person name="Rinke C."/>
            <person name="Skarshewski A."/>
            <person name="Chaumeil P.A."/>
            <person name="Hugenholtz P."/>
        </authorList>
    </citation>
    <scope>NUCLEOTIDE SEQUENCE [LARGE SCALE GENOMIC DNA]</scope>
    <source>
        <strain evidence="5">UBA9667</strain>
    </source>
</reference>
<gene>
    <name evidence="5" type="ORF">DHW31_03205</name>
</gene>
<evidence type="ECO:0000256" key="1">
    <source>
        <dbReference type="ARBA" id="ARBA00022448"/>
    </source>
</evidence>
<dbReference type="PROSITE" id="PS50893">
    <property type="entry name" value="ABC_TRANSPORTER_2"/>
    <property type="match status" value="1"/>
</dbReference>
<dbReference type="SUPFAM" id="SSF52540">
    <property type="entry name" value="P-loop containing nucleoside triphosphate hydrolases"/>
    <property type="match status" value="1"/>
</dbReference>
<dbReference type="AlphaFoldDB" id="A0A3D2SEK4"/>
<evidence type="ECO:0000259" key="4">
    <source>
        <dbReference type="PROSITE" id="PS50893"/>
    </source>
</evidence>
<name>A0A3D2SEK4_9BACE</name>
<dbReference type="SMART" id="SM00382">
    <property type="entry name" value="AAA"/>
    <property type="match status" value="1"/>
</dbReference>
<dbReference type="PROSITE" id="PS00211">
    <property type="entry name" value="ABC_TRANSPORTER_1"/>
    <property type="match status" value="1"/>
</dbReference>
<dbReference type="InterPro" id="IPR003439">
    <property type="entry name" value="ABC_transporter-like_ATP-bd"/>
</dbReference>
<dbReference type="Pfam" id="PF00005">
    <property type="entry name" value="ABC_tran"/>
    <property type="match status" value="1"/>
</dbReference>
<feature type="domain" description="ABC transporter" evidence="4">
    <location>
        <begin position="1"/>
        <end position="213"/>
    </location>
</feature>
<proteinExistence type="predicted"/>
<evidence type="ECO:0000313" key="6">
    <source>
        <dbReference type="Proteomes" id="UP000263098"/>
    </source>
</evidence>